<proteinExistence type="predicted"/>
<dbReference type="SUPFAM" id="SSF56024">
    <property type="entry name" value="Phospholipase D/nuclease"/>
    <property type="match status" value="1"/>
</dbReference>
<feature type="region of interest" description="Disordered" evidence="1">
    <location>
        <begin position="271"/>
        <end position="292"/>
    </location>
</feature>
<dbReference type="Gene3D" id="3.30.870.10">
    <property type="entry name" value="Endonuclease Chain A"/>
    <property type="match status" value="1"/>
</dbReference>
<protein>
    <submittedName>
        <fullName evidence="2">Phospholipase D family protein</fullName>
    </submittedName>
</protein>
<dbReference type="EMBL" id="CP094534">
    <property type="protein sequence ID" value="UOE33300.1"/>
    <property type="molecule type" value="Genomic_DNA"/>
</dbReference>
<dbReference type="Proteomes" id="UP000831390">
    <property type="component" value="Chromosome"/>
</dbReference>
<dbReference type="RefSeq" id="WP_243512989.1">
    <property type="nucleotide sequence ID" value="NZ_CP094534.1"/>
</dbReference>
<evidence type="ECO:0000313" key="3">
    <source>
        <dbReference type="Proteomes" id="UP000831390"/>
    </source>
</evidence>
<reference evidence="2 3" key="1">
    <citation type="submission" date="2022-03" db="EMBL/GenBank/DDBJ databases">
        <title>Hymenobactersp. isolated from the air.</title>
        <authorList>
            <person name="Won M."/>
            <person name="Kwon S.-W."/>
        </authorList>
    </citation>
    <scope>NUCLEOTIDE SEQUENCE [LARGE SCALE GENOMIC DNA]</scope>
    <source>
        <strain evidence="2 3">KACC 22596</strain>
    </source>
</reference>
<accession>A0ABY4B2U8</accession>
<feature type="region of interest" description="Disordered" evidence="1">
    <location>
        <begin position="333"/>
        <end position="352"/>
    </location>
</feature>
<organism evidence="2 3">
    <name type="scientific">Hymenobacter monticola</name>
    <dbReference type="NCBI Taxonomy" id="1705399"/>
    <lineage>
        <taxon>Bacteria</taxon>
        <taxon>Pseudomonadati</taxon>
        <taxon>Bacteroidota</taxon>
        <taxon>Cytophagia</taxon>
        <taxon>Cytophagales</taxon>
        <taxon>Hymenobacteraceae</taxon>
        <taxon>Hymenobacter</taxon>
    </lineage>
</organism>
<dbReference type="CDD" id="cd09176">
    <property type="entry name" value="PLDc_unchar6"/>
    <property type="match status" value="1"/>
</dbReference>
<dbReference type="InterPro" id="IPR059166">
    <property type="entry name" value="PLD-like_cat"/>
</dbReference>
<evidence type="ECO:0000256" key="1">
    <source>
        <dbReference type="SAM" id="MobiDB-lite"/>
    </source>
</evidence>
<evidence type="ECO:0000313" key="2">
    <source>
        <dbReference type="EMBL" id="UOE33300.1"/>
    </source>
</evidence>
<gene>
    <name evidence="2" type="ORF">MTP16_19510</name>
</gene>
<sequence length="352" mass="40077">MSKFVTGKELEEVVYDILFEAKRQLLLVSPYIKLDNYFREILDRHAHNPELELIVVFGKNEGNITRSVSRTDLDYFTKFPNVTVIYAPNLHAKYYGNEVKGVVTSINLYDYSFRNNIEFGVYSENAPIMEKLLETINRKSLEDQAFEQAMLVANSHDVIFAKRPVFKMRTGFMSKIVGGKDHLEPTIVFDAIEEVLHNRPYKSCRLSSLPKEVEFSQTLAQVRPSRQEVEARLAPQPAFVAEPAPAPFAPPTAPAPSVSQPYQRRETYQAPVARPTAPSNFHREPASSKPEQGYCIRTGATIAFNPDRPFSYSAYKKWAEFGNEDYPERYCHLTGNPTNGRTSKRNPILASR</sequence>
<name>A0ABY4B2U8_9BACT</name>
<keyword evidence="3" id="KW-1185">Reference proteome</keyword>